<dbReference type="CDD" id="cd11711">
    <property type="entry name" value="GINS_A_Sld5"/>
    <property type="match status" value="1"/>
</dbReference>
<evidence type="ECO:0000259" key="8">
    <source>
        <dbReference type="Pfam" id="PF05916"/>
    </source>
</evidence>
<dbReference type="GO" id="GO:0071162">
    <property type="term" value="C:CMG complex"/>
    <property type="evidence" value="ECO:0007669"/>
    <property type="project" value="EnsemblFungi"/>
</dbReference>
<dbReference type="PANTHER" id="PTHR21206:SF0">
    <property type="entry name" value="DNA REPLICATION COMPLEX GINS PROTEIN SLD5"/>
    <property type="match status" value="1"/>
</dbReference>
<dbReference type="InterPro" id="IPR008591">
    <property type="entry name" value="GINS_Sld5"/>
</dbReference>
<dbReference type="GO" id="GO:0000727">
    <property type="term" value="P:double-strand break repair via break-induced replication"/>
    <property type="evidence" value="ECO:0007669"/>
    <property type="project" value="EnsemblFungi"/>
</dbReference>
<evidence type="ECO:0000256" key="6">
    <source>
        <dbReference type="ARBA" id="ARBA00023242"/>
    </source>
</evidence>
<evidence type="ECO:0000259" key="9">
    <source>
        <dbReference type="Pfam" id="PF16922"/>
    </source>
</evidence>
<dbReference type="InterPro" id="IPR021151">
    <property type="entry name" value="GINS_A"/>
</dbReference>
<feature type="domain" description="GINS subunit" evidence="8">
    <location>
        <begin position="83"/>
        <end position="163"/>
    </location>
</feature>
<gene>
    <name evidence="10" type="ORF">HYPBUDRAFT_153262</name>
</gene>
<evidence type="ECO:0000256" key="7">
    <source>
        <dbReference type="PIRNR" id="PIRNR007764"/>
    </source>
</evidence>
<dbReference type="InterPro" id="IPR036224">
    <property type="entry name" value="GINS_bundle-like_dom_sf"/>
</dbReference>
<dbReference type="SUPFAM" id="SSF160059">
    <property type="entry name" value="PriA/YqbF domain"/>
    <property type="match status" value="1"/>
</dbReference>
<evidence type="ECO:0000256" key="1">
    <source>
        <dbReference type="ARBA" id="ARBA00004123"/>
    </source>
</evidence>
<organism evidence="10 11">
    <name type="scientific">Hyphopichia burtonii NRRL Y-1933</name>
    <dbReference type="NCBI Taxonomy" id="984485"/>
    <lineage>
        <taxon>Eukaryota</taxon>
        <taxon>Fungi</taxon>
        <taxon>Dikarya</taxon>
        <taxon>Ascomycota</taxon>
        <taxon>Saccharomycotina</taxon>
        <taxon>Pichiomycetes</taxon>
        <taxon>Debaryomycetaceae</taxon>
        <taxon>Hyphopichia</taxon>
    </lineage>
</organism>
<dbReference type="RefSeq" id="XP_020075464.1">
    <property type="nucleotide sequence ID" value="XM_020221449.1"/>
</dbReference>
<dbReference type="Pfam" id="PF16922">
    <property type="entry name" value="SLD5_C"/>
    <property type="match status" value="1"/>
</dbReference>
<keyword evidence="11" id="KW-1185">Reference proteome</keyword>
<accession>A0A1E4RGK0</accession>
<evidence type="ECO:0000313" key="10">
    <source>
        <dbReference type="EMBL" id="ODV66397.1"/>
    </source>
</evidence>
<dbReference type="Gene3D" id="3.40.5.60">
    <property type="match status" value="1"/>
</dbReference>
<dbReference type="PIRSF" id="PIRSF007764">
    <property type="entry name" value="Sld5"/>
    <property type="match status" value="1"/>
</dbReference>
<dbReference type="PANTHER" id="PTHR21206">
    <property type="entry name" value="SLD5 PROTEIN"/>
    <property type="match status" value="1"/>
</dbReference>
<keyword evidence="5 7" id="KW-0235">DNA replication</keyword>
<dbReference type="InterPro" id="IPR038749">
    <property type="entry name" value="Sld5_GINS_A"/>
</dbReference>
<evidence type="ECO:0000256" key="5">
    <source>
        <dbReference type="ARBA" id="ARBA00022705"/>
    </source>
</evidence>
<reference evidence="11" key="1">
    <citation type="submission" date="2016-05" db="EMBL/GenBank/DDBJ databases">
        <title>Comparative genomics of biotechnologically important yeasts.</title>
        <authorList>
            <consortium name="DOE Joint Genome Institute"/>
            <person name="Riley R."/>
            <person name="Haridas S."/>
            <person name="Wolfe K.H."/>
            <person name="Lopes M.R."/>
            <person name="Hittinger C.T."/>
            <person name="Goker M."/>
            <person name="Salamov A."/>
            <person name="Wisecaver J."/>
            <person name="Long T.M."/>
            <person name="Aerts A.L."/>
            <person name="Barry K."/>
            <person name="Choi C."/>
            <person name="Clum A."/>
            <person name="Coughlan A.Y."/>
            <person name="Deshpande S."/>
            <person name="Douglass A.P."/>
            <person name="Hanson S.J."/>
            <person name="Klenk H.-P."/>
            <person name="Labutti K."/>
            <person name="Lapidus A."/>
            <person name="Lindquist E."/>
            <person name="Lipzen A."/>
            <person name="Meier-Kolthoff J.P."/>
            <person name="Ohm R.A."/>
            <person name="Otillar R.P."/>
            <person name="Pangilinan J."/>
            <person name="Peng Y."/>
            <person name="Rokas A."/>
            <person name="Rosa C.A."/>
            <person name="Scheuner C."/>
            <person name="Sibirny A.A."/>
            <person name="Slot J.C."/>
            <person name="Stielow J.B."/>
            <person name="Sun H."/>
            <person name="Kurtzman C.P."/>
            <person name="Blackwell M."/>
            <person name="Grigoriev I.V."/>
            <person name="Jeffries T.W."/>
        </authorList>
    </citation>
    <scope>NUCLEOTIDE SEQUENCE [LARGE SCALE GENOMIC DNA]</scope>
    <source>
        <strain evidence="11">NRRL Y-1933</strain>
    </source>
</reference>
<dbReference type="OrthoDB" id="338231at2759"/>
<evidence type="ECO:0000313" key="11">
    <source>
        <dbReference type="Proteomes" id="UP000095085"/>
    </source>
</evidence>
<evidence type="ECO:0000256" key="3">
    <source>
        <dbReference type="ARBA" id="ARBA00011352"/>
    </source>
</evidence>
<dbReference type="Pfam" id="PF05916">
    <property type="entry name" value="Sld5"/>
    <property type="match status" value="1"/>
</dbReference>
<dbReference type="AlphaFoldDB" id="A0A1E4RGK0"/>
<comment type="similarity">
    <text evidence="2 7">Belongs to the GINS4/SLD5 family.</text>
</comment>
<protein>
    <recommendedName>
        <fullName evidence="4 7">DNA replication complex GINS protein SLD5</fullName>
    </recommendedName>
</protein>
<proteinExistence type="inferred from homology"/>
<feature type="domain" description="DNA replication complex GINS protein SLD5 C-terminal" evidence="9">
    <location>
        <begin position="188"/>
        <end position="241"/>
    </location>
</feature>
<dbReference type="STRING" id="984485.A0A1E4RGK0"/>
<dbReference type="GO" id="GO:0043596">
    <property type="term" value="C:nuclear replication fork"/>
    <property type="evidence" value="ECO:0007669"/>
    <property type="project" value="EnsemblFungi"/>
</dbReference>
<evidence type="ECO:0000256" key="2">
    <source>
        <dbReference type="ARBA" id="ARBA00008187"/>
    </source>
</evidence>
<comment type="function">
    <text evidence="7">The GINS complex plays an essential role in the initiation of DNA replication.</text>
</comment>
<dbReference type="EMBL" id="KV454542">
    <property type="protein sequence ID" value="ODV66397.1"/>
    <property type="molecule type" value="Genomic_DNA"/>
</dbReference>
<dbReference type="Gene3D" id="1.20.58.1030">
    <property type="match status" value="1"/>
</dbReference>
<sequence length="241" mass="28002">MADPFLIDDILNEFDPTLVNKKNAPKRSLSEELVTAMLNERMAPELLPYKHTLMDLVLQQISSQQQYLLDSHEYGDSNGDTGMLSADFKLQLMIIETDIERLSYLVRLYLRIRLMKIDDFTIFYINETAEESQMPSNETLLSTEEKDYMQKHFKILTQLYNNSFLKKLPDYLTLLDDESAGISMITKPDLNVPVFIRVKSTKPIYIPLGDDEELELIENGIYVVKYKLIKKYLELGDVELI</sequence>
<keyword evidence="6 7" id="KW-0539">Nucleus</keyword>
<dbReference type="Proteomes" id="UP000095085">
    <property type="component" value="Unassembled WGS sequence"/>
</dbReference>
<evidence type="ECO:0000256" key="4">
    <source>
        <dbReference type="ARBA" id="ARBA00014804"/>
    </source>
</evidence>
<dbReference type="GO" id="GO:0000811">
    <property type="term" value="C:GINS complex"/>
    <property type="evidence" value="ECO:0007669"/>
    <property type="project" value="UniProtKB-UniRule"/>
</dbReference>
<dbReference type="GO" id="GO:0006261">
    <property type="term" value="P:DNA-templated DNA replication"/>
    <property type="evidence" value="ECO:0007669"/>
    <property type="project" value="EnsemblFungi"/>
</dbReference>
<dbReference type="InterPro" id="IPR031633">
    <property type="entry name" value="SLD5_C"/>
</dbReference>
<comment type="subcellular location">
    <subcellularLocation>
        <location evidence="1 7">Nucleus</location>
    </subcellularLocation>
</comment>
<comment type="subunit">
    <text evidence="3">Component of the GINS complex which is a heterotetramer of SLD5, PSF1, PSF2 and PSF3.</text>
</comment>
<dbReference type="SUPFAM" id="SSF158573">
    <property type="entry name" value="GINS helical bundle-like"/>
    <property type="match status" value="1"/>
</dbReference>
<dbReference type="CDD" id="cd21692">
    <property type="entry name" value="GINS_B_Sld5"/>
    <property type="match status" value="1"/>
</dbReference>
<dbReference type="GeneID" id="30995998"/>
<name>A0A1E4RGK0_9ASCO</name>